<name>A0ABN1F9X6_9PROT</name>
<keyword evidence="6" id="KW-1185">Reference proteome</keyword>
<evidence type="ECO:0000313" key="6">
    <source>
        <dbReference type="Proteomes" id="UP001499951"/>
    </source>
</evidence>
<evidence type="ECO:0000313" key="5">
    <source>
        <dbReference type="EMBL" id="GAA0586079.1"/>
    </source>
</evidence>
<proteinExistence type="predicted"/>
<dbReference type="PANTHER" id="PTHR10668">
    <property type="entry name" value="PHYTOENE DEHYDROGENASE"/>
    <property type="match status" value="1"/>
</dbReference>
<comment type="subunit">
    <text evidence="2">Interacts with COX5B; this interaction may contribute to localize PYROXD2 to the inner face of the inner mitochondrial membrane.</text>
</comment>
<evidence type="ECO:0000256" key="2">
    <source>
        <dbReference type="ARBA" id="ARBA00038825"/>
    </source>
</evidence>
<organism evidence="5 6">
    <name type="scientific">Rhizomicrobium electricum</name>
    <dbReference type="NCBI Taxonomy" id="480070"/>
    <lineage>
        <taxon>Bacteria</taxon>
        <taxon>Pseudomonadati</taxon>
        <taxon>Pseudomonadota</taxon>
        <taxon>Alphaproteobacteria</taxon>
        <taxon>Micropepsales</taxon>
        <taxon>Micropepsaceae</taxon>
        <taxon>Rhizomicrobium</taxon>
    </lineage>
</organism>
<evidence type="ECO:0000259" key="4">
    <source>
        <dbReference type="Pfam" id="PF01593"/>
    </source>
</evidence>
<dbReference type="Pfam" id="PF01593">
    <property type="entry name" value="Amino_oxidase"/>
    <property type="match status" value="1"/>
</dbReference>
<dbReference type="InterPro" id="IPR002937">
    <property type="entry name" value="Amino_oxidase"/>
</dbReference>
<sequence>MRYDVCIIGAGAEGLACAATLAQRGRHVLVVERLAEPGGRCVTRAFAPGFSASPFADELPAIPPAIFRDLELARRGAILTPAAATSGTVAATREAVIARVLADAAKPRPLFGFPRRRQAPWPGEELATRGGIECGGEGLGDPDRGALALLAGSPGGLPRGGLGTLGSALRRAAEESGAELVCGVEATDIRRRHGRAVAVRLSDGREIAAAAIVSTLDLKRTFLTLFAWNELPRPLVDRIAAFRAAPGTARLLLALEAPPAVKDPEILRRPIPIAANYGEAVRAWAGGMIPDRPPAVLRLVSAVDPFLAPDGAAVLTVTLSAIPREPFDGPWNGDKRIVLQARALKLVEEVFPGTFERITTAALIVPPDIESELGCTEGDLYGGALSPSQMLSFRPFPECAGTRTPVKGLYLAGSSSALGPLATCASGVAAAIAVMTDLRRGA</sequence>
<dbReference type="Gene3D" id="3.50.50.60">
    <property type="entry name" value="FAD/NAD(P)-binding domain"/>
    <property type="match status" value="2"/>
</dbReference>
<dbReference type="RefSeq" id="WP_166937291.1">
    <property type="nucleotide sequence ID" value="NZ_BAAADD010000012.1"/>
</dbReference>
<accession>A0ABN1F9X6</accession>
<dbReference type="EMBL" id="BAAADD010000012">
    <property type="protein sequence ID" value="GAA0586079.1"/>
    <property type="molecule type" value="Genomic_DNA"/>
</dbReference>
<feature type="domain" description="Amine oxidase" evidence="4">
    <location>
        <begin position="157"/>
        <end position="418"/>
    </location>
</feature>
<dbReference type="PRINTS" id="PR00419">
    <property type="entry name" value="ADXRDTASE"/>
</dbReference>
<evidence type="ECO:0000256" key="3">
    <source>
        <dbReference type="ARBA" id="ARBA00040298"/>
    </source>
</evidence>
<comment type="caution">
    <text evidence="5">The sequence shown here is derived from an EMBL/GenBank/DDBJ whole genome shotgun (WGS) entry which is preliminary data.</text>
</comment>
<comment type="function">
    <text evidence="1">Probable oxidoreductase that may play a role as regulator of mitochondrial function.</text>
</comment>
<dbReference type="Proteomes" id="UP001499951">
    <property type="component" value="Unassembled WGS sequence"/>
</dbReference>
<protein>
    <recommendedName>
        <fullName evidence="3">Pyridine nucleotide-disulfide oxidoreductase domain-containing protein 2</fullName>
    </recommendedName>
</protein>
<gene>
    <name evidence="5" type="ORF">GCM10008942_38890</name>
</gene>
<evidence type="ECO:0000256" key="1">
    <source>
        <dbReference type="ARBA" id="ARBA00037217"/>
    </source>
</evidence>
<dbReference type="Pfam" id="PF13450">
    <property type="entry name" value="NAD_binding_8"/>
    <property type="match status" value="1"/>
</dbReference>
<reference evidence="5 6" key="1">
    <citation type="journal article" date="2019" name="Int. J. Syst. Evol. Microbiol.">
        <title>The Global Catalogue of Microorganisms (GCM) 10K type strain sequencing project: providing services to taxonomists for standard genome sequencing and annotation.</title>
        <authorList>
            <consortium name="The Broad Institute Genomics Platform"/>
            <consortium name="The Broad Institute Genome Sequencing Center for Infectious Disease"/>
            <person name="Wu L."/>
            <person name="Ma J."/>
        </authorList>
    </citation>
    <scope>NUCLEOTIDE SEQUENCE [LARGE SCALE GENOMIC DNA]</scope>
    <source>
        <strain evidence="5 6">JCM 15089</strain>
    </source>
</reference>
<dbReference type="InterPro" id="IPR036188">
    <property type="entry name" value="FAD/NAD-bd_sf"/>
</dbReference>
<dbReference type="SUPFAM" id="SSF51905">
    <property type="entry name" value="FAD/NAD(P)-binding domain"/>
    <property type="match status" value="1"/>
</dbReference>
<dbReference type="PANTHER" id="PTHR10668:SF103">
    <property type="entry name" value="PYRIDINE NUCLEOTIDE-DISULFIDE OXIDOREDUCTASE DOMAIN-CONTAINING PROTEIN 2"/>
    <property type="match status" value="1"/>
</dbReference>